<evidence type="ECO:0000256" key="1">
    <source>
        <dbReference type="SAM" id="Phobius"/>
    </source>
</evidence>
<feature type="transmembrane region" description="Helical" evidence="1">
    <location>
        <begin position="246"/>
        <end position="264"/>
    </location>
</feature>
<accession>A0A1F6GAX2</accession>
<feature type="transmembrane region" description="Helical" evidence="1">
    <location>
        <begin position="21"/>
        <end position="40"/>
    </location>
</feature>
<dbReference type="Proteomes" id="UP000178449">
    <property type="component" value="Unassembled WGS sequence"/>
</dbReference>
<feature type="transmembrane region" description="Helical" evidence="1">
    <location>
        <begin position="162"/>
        <end position="183"/>
    </location>
</feature>
<feature type="transmembrane region" description="Helical" evidence="1">
    <location>
        <begin position="127"/>
        <end position="156"/>
    </location>
</feature>
<name>A0A1F6GAX2_9PROT</name>
<keyword evidence="1" id="KW-1133">Transmembrane helix</keyword>
<feature type="transmembrane region" description="Helical" evidence="1">
    <location>
        <begin position="80"/>
        <end position="97"/>
    </location>
</feature>
<sequence>MKTLFTLIGVHSVRELVRYKSFFLLIFLLFIADRLLKSYVQVDKSSLGLDQLKAWGDQTAPWFFEEFPAKLWSWALSPQVWGLLAALFIAKQVISIWPSSDLRRMHRGEREDSGIWASLLALKGPQILWDAVAVGSLVLIGLFWAGISFTLASFFWHALGGAWGLLLFGFLLGGVSPVILGGLSFSSKLAVLHQGSFTRKLTLYFHLFTHWSLFWRAWVFFSLRVLLEGIFVGLVPAGALLFIDPFWLRLLIAGVSATPVYSLVKMASFKFFLWLYKGYPEVAEEYASYYQDLGL</sequence>
<keyword evidence="1" id="KW-0472">Membrane</keyword>
<reference evidence="2 3" key="1">
    <citation type="journal article" date="2016" name="Nat. Commun.">
        <title>Thousands of microbial genomes shed light on interconnected biogeochemical processes in an aquifer system.</title>
        <authorList>
            <person name="Anantharaman K."/>
            <person name="Brown C.T."/>
            <person name="Hug L.A."/>
            <person name="Sharon I."/>
            <person name="Castelle C.J."/>
            <person name="Probst A.J."/>
            <person name="Thomas B.C."/>
            <person name="Singh A."/>
            <person name="Wilkins M.J."/>
            <person name="Karaoz U."/>
            <person name="Brodie E.L."/>
            <person name="Williams K.H."/>
            <person name="Hubbard S.S."/>
            <person name="Banfield J.F."/>
        </authorList>
    </citation>
    <scope>NUCLEOTIDE SEQUENCE [LARGE SCALE GENOMIC DNA]</scope>
</reference>
<proteinExistence type="predicted"/>
<feature type="transmembrane region" description="Helical" evidence="1">
    <location>
        <begin position="203"/>
        <end position="226"/>
    </location>
</feature>
<gene>
    <name evidence="2" type="ORF">A2527_08780</name>
</gene>
<keyword evidence="1" id="KW-0812">Transmembrane</keyword>
<protein>
    <submittedName>
        <fullName evidence="2">Uncharacterized protein</fullName>
    </submittedName>
</protein>
<comment type="caution">
    <text evidence="2">The sequence shown here is derived from an EMBL/GenBank/DDBJ whole genome shotgun (WGS) entry which is preliminary data.</text>
</comment>
<evidence type="ECO:0000313" key="3">
    <source>
        <dbReference type="Proteomes" id="UP000178449"/>
    </source>
</evidence>
<dbReference type="EMBL" id="MFNE01000026">
    <property type="protein sequence ID" value="OGG95256.1"/>
    <property type="molecule type" value="Genomic_DNA"/>
</dbReference>
<organism evidence="2 3">
    <name type="scientific">Candidatus Lambdaproteobacteria bacterium RIFOXYD2_FULL_50_16</name>
    <dbReference type="NCBI Taxonomy" id="1817772"/>
    <lineage>
        <taxon>Bacteria</taxon>
        <taxon>Pseudomonadati</taxon>
        <taxon>Pseudomonadota</taxon>
        <taxon>Candidatus Lambdaproteobacteria</taxon>
    </lineage>
</organism>
<dbReference type="AlphaFoldDB" id="A0A1F6GAX2"/>
<evidence type="ECO:0000313" key="2">
    <source>
        <dbReference type="EMBL" id="OGG95256.1"/>
    </source>
</evidence>